<feature type="domain" description="Phosphoribosylglycinamide synthetase C-domain" evidence="4">
    <location>
        <begin position="2"/>
        <end position="57"/>
    </location>
</feature>
<dbReference type="Pfam" id="PF02843">
    <property type="entry name" value="GARS_C"/>
    <property type="match status" value="1"/>
</dbReference>
<evidence type="ECO:0000259" key="4">
    <source>
        <dbReference type="SMART" id="SM01210"/>
    </source>
</evidence>
<dbReference type="GO" id="GO:0004637">
    <property type="term" value="F:phosphoribosylamine-glycine ligase activity"/>
    <property type="evidence" value="ECO:0007669"/>
    <property type="project" value="InterPro"/>
</dbReference>
<accession>M3GL59</accession>
<keyword evidence="5" id="KW-0436">Ligase</keyword>
<sequence>MRGHQKRWKSFSSGGRILGVVAQGTDLRNSVDQAYSFLEKIQVPKTFYRKDIGHKAL</sequence>
<evidence type="ECO:0000313" key="5">
    <source>
        <dbReference type="EMBL" id="EMG01737.1"/>
    </source>
</evidence>
<dbReference type="GO" id="GO:0009113">
    <property type="term" value="P:purine nucleobase biosynthetic process"/>
    <property type="evidence" value="ECO:0007669"/>
    <property type="project" value="InterPro"/>
</dbReference>
<dbReference type="EMBL" id="AKWO02000011">
    <property type="protein sequence ID" value="EMG01737.1"/>
    <property type="molecule type" value="Genomic_DNA"/>
</dbReference>
<evidence type="ECO:0000256" key="1">
    <source>
        <dbReference type="ARBA" id="ARBA00038345"/>
    </source>
</evidence>
<dbReference type="PANTHER" id="PTHR43472">
    <property type="entry name" value="PHOSPHORIBOSYLAMINE--GLYCINE LIGASE"/>
    <property type="match status" value="1"/>
</dbReference>
<evidence type="ECO:0000256" key="2">
    <source>
        <dbReference type="ARBA" id="ARBA00042242"/>
    </source>
</evidence>
<dbReference type="Gene3D" id="3.90.600.10">
    <property type="entry name" value="Phosphoribosylglycinamide synthetase, C-terminal domain"/>
    <property type="match status" value="1"/>
</dbReference>
<dbReference type="SMART" id="SM01210">
    <property type="entry name" value="GARS_C"/>
    <property type="match status" value="1"/>
</dbReference>
<proteinExistence type="inferred from homology"/>
<protein>
    <recommendedName>
        <fullName evidence="2">Glycinamide ribonucleotide synthetase</fullName>
    </recommendedName>
    <alternativeName>
        <fullName evidence="3">Phosphoribosylglycinamide synthetase</fullName>
    </alternativeName>
</protein>
<comment type="caution">
    <text evidence="5">The sequence shown here is derived from an EMBL/GenBank/DDBJ whole genome shotgun (WGS) entry which is preliminary data.</text>
</comment>
<gene>
    <name evidence="5" type="ORF">LEP1GSC123_4240</name>
</gene>
<evidence type="ECO:0000313" key="6">
    <source>
        <dbReference type="Proteomes" id="UP000011783"/>
    </source>
</evidence>
<dbReference type="InterPro" id="IPR011054">
    <property type="entry name" value="Rudment_hybrid_motif"/>
</dbReference>
<reference evidence="5 6" key="1">
    <citation type="submission" date="2013-01" db="EMBL/GenBank/DDBJ databases">
        <authorList>
            <person name="Harkins D.M."/>
            <person name="Durkin A.S."/>
            <person name="Brinkac L.M."/>
            <person name="Haft D.H."/>
            <person name="Selengut J.D."/>
            <person name="Sanka R."/>
            <person name="DePew J."/>
            <person name="Purushe J."/>
            <person name="Picardeau M."/>
            <person name="Werts C."/>
            <person name="Goarant C."/>
            <person name="Vinetz J.M."/>
            <person name="Sutton G.G."/>
            <person name="Nierman W.C."/>
            <person name="Fouts D.E."/>
        </authorList>
    </citation>
    <scope>NUCLEOTIDE SEQUENCE [LARGE SCALE GENOMIC DNA]</scope>
    <source>
        <strain evidence="5 6">200701203</strain>
    </source>
</reference>
<dbReference type="InterPro" id="IPR000115">
    <property type="entry name" value="PRibGlycinamide_synth"/>
</dbReference>
<dbReference type="PANTHER" id="PTHR43472:SF1">
    <property type="entry name" value="PHOSPHORIBOSYLAMINE--GLYCINE LIGASE, CHLOROPLASTIC"/>
    <property type="match status" value="1"/>
</dbReference>
<dbReference type="Proteomes" id="UP000011783">
    <property type="component" value="Unassembled WGS sequence"/>
</dbReference>
<name>M3GL59_LEPBO</name>
<dbReference type="InterPro" id="IPR037123">
    <property type="entry name" value="PRibGlycinamide_synth_C_sf"/>
</dbReference>
<organism evidence="5 6">
    <name type="scientific">Leptospira borgpetersenii str. 200701203</name>
    <dbReference type="NCBI Taxonomy" id="1193007"/>
    <lineage>
        <taxon>Bacteria</taxon>
        <taxon>Pseudomonadati</taxon>
        <taxon>Spirochaetota</taxon>
        <taxon>Spirochaetia</taxon>
        <taxon>Leptospirales</taxon>
        <taxon>Leptospiraceae</taxon>
        <taxon>Leptospira</taxon>
    </lineage>
</organism>
<comment type="similarity">
    <text evidence="1">Belongs to the GARS family.</text>
</comment>
<dbReference type="InterPro" id="IPR020560">
    <property type="entry name" value="PRibGlycinamide_synth_C-dom"/>
</dbReference>
<dbReference type="BioCyc" id="LBOR1193007:G11KN-4146-MONOMER"/>
<dbReference type="SUPFAM" id="SSF51246">
    <property type="entry name" value="Rudiment single hybrid motif"/>
    <property type="match status" value="1"/>
</dbReference>
<dbReference type="AlphaFoldDB" id="M3GL59"/>
<evidence type="ECO:0000256" key="3">
    <source>
        <dbReference type="ARBA" id="ARBA00042864"/>
    </source>
</evidence>